<reference evidence="2 3" key="1">
    <citation type="submission" date="2020-08" db="EMBL/GenBank/DDBJ databases">
        <title>Exploring microbial biodiversity for novel pathways involved in the catabolism of aromatic compounds derived from lignin.</title>
        <authorList>
            <person name="Elkins J."/>
        </authorList>
    </citation>
    <scope>NUCLEOTIDE SEQUENCE [LARGE SCALE GENOMIC DNA]</scope>
    <source>
        <strain evidence="2 3">B1D3A</strain>
    </source>
</reference>
<proteinExistence type="predicted"/>
<dbReference type="SUPFAM" id="SSF49265">
    <property type="entry name" value="Fibronectin type III"/>
    <property type="match status" value="1"/>
</dbReference>
<evidence type="ECO:0000313" key="3">
    <source>
        <dbReference type="Proteomes" id="UP001138540"/>
    </source>
</evidence>
<dbReference type="Gene3D" id="2.60.40.10">
    <property type="entry name" value="Immunoglobulins"/>
    <property type="match status" value="1"/>
</dbReference>
<dbReference type="Pfam" id="PF05345">
    <property type="entry name" value="He_PIG"/>
    <property type="match status" value="1"/>
</dbReference>
<dbReference type="EMBL" id="JACHKA010000001">
    <property type="protein sequence ID" value="MBB5985965.1"/>
    <property type="molecule type" value="Genomic_DNA"/>
</dbReference>
<sequence length="1436" mass="152750">MFGTLGTGGASGVSTRARNVRVAANSTGIVYTVRRLLGSTSTISLTAATNANLSLDGDNIEAESGIALNETQKAVVREELGDQAVEYAVNVTGIPALVDLTISPDTVVNGVETEIDIVGAAAGSTITGAVPAGLTLNSGSRTITGTPSASGTYEITLVETLAGAIGSPRVSTITLTVETVEPPAAMTIDTITPGPGSLTLGVTEGAAGDAPITDHRIYLSFDGIDFFLFDTRAPATEHELTGLAGYGEVHIYVTALNIGGEGPHSNVVSGTPGATAPLAGTLSLEPGVGEIIARPTSGDDGGSPVTQRVFYIGDTAGTLVRQTPTTVGAEYPFLYAGGTTKYFAFADINIVGEGALSNIVSETSLSSATIPGAFTGPMWDLDNVGDGTSLRAVINGYPSANGSEINDIEYSLDGGVTEISSGGIVDFDIGSLATSVPQNTVIRAVNGVGPGPWSDVKTRAPEVAVDGMRLGMGLAGVSSFSRAIPFRNILWTAANWSKDEPSMSGTISRGFVTGTTGYSDTFYRLIKKDTVATALKTGTYHVLQLTEGPKASLRVNVSGQPNGAWYTSDFTFEVVGGQNQVMLNLRGDLTHQIAIVHADDLAAYLAGGADKEFTPEFIEAIQACNLTGPLRMMDWLGTNGNFIREWSQRTALTDNARSFGMMPYEIVIDACNLLGLDLWLNIPGMASNDYVANLIALIKTRLDPALKVHVELHNEIWNNGDAFLMNTLWFTYADYTRYNTPRVEGEDAYYLEGHGFADLDPVAVWYGPAQNGTYNMVLRVIDENKFRFQRSGSPNPASGTGNAVFVRTNEAGKSPNHNGNIGYAVRSMEIWALFDDEVDGLGRARVIHEMGSMLTNSSGVAKQRVQQPGALAALDHLSVAPYNRTYYVWGNCVDVSDGAMTLKSWLGFPGSGSAARTIKALVYEPGSVPTTRQLINGTGAGFVATRDIAVPASPADFVAGTAITGLDNTKAYEVFFVYESRWVAHKSITPNSTRTEGVMEDFKDHLYRSRSHLWGTIVKALDDNIALIGDKPLSLYEGNKDDQTSAEMPPLMEQYIAEMVDSDVGSDYFMEILKACATRNVDVACWFTDLTANWYGVFDLFSSYLDYDSPRQQKLAAFNGVVPRDQALIVANPSDITLNSAPGSYPHLLLTMPDDSLTYRFAGSNVDGYFAWLGNQLYLTGDVGLNWSIVNDIALSCDAYSDNSGANFSVRCLLGGSWASPYSVFVFDAEEDADTAALNPIVGGTLALTGTAATYDSTNKMWNFNAAGRYSNTSTATSATVSKSLPLFIAMVLDKDDQNEGFTRTVARFGNVTNSVVFERTGANLLRARWVDNDAGFNVAMNCHSAMPSGKLVAWTFRAADGRIYAGYNSSGANHTSSSLYLGSSTAFPREVSIGGTSSSTESRMKHGSIVIVSQADLDLTSVLLHVATLEAKELA</sequence>
<gene>
    <name evidence="2" type="ORF">HNP60_001939</name>
</gene>
<keyword evidence="3" id="KW-1185">Reference proteome</keyword>
<name>A0ABR6NFB2_9SPHN</name>
<dbReference type="Proteomes" id="UP001138540">
    <property type="component" value="Unassembled WGS sequence"/>
</dbReference>
<protein>
    <recommendedName>
        <fullName evidence="1">Fibronectin type-III domain-containing protein</fullName>
    </recommendedName>
</protein>
<dbReference type="InterPro" id="IPR036116">
    <property type="entry name" value="FN3_sf"/>
</dbReference>
<accession>A0ABR6NFB2</accession>
<dbReference type="InterPro" id="IPR013783">
    <property type="entry name" value="Ig-like_fold"/>
</dbReference>
<dbReference type="InterPro" id="IPR003961">
    <property type="entry name" value="FN3_dom"/>
</dbReference>
<feature type="domain" description="Fibronectin type-III" evidence="1">
    <location>
        <begin position="182"/>
        <end position="278"/>
    </location>
</feature>
<comment type="caution">
    <text evidence="2">The sequence shown here is derived from an EMBL/GenBank/DDBJ whole genome shotgun (WGS) entry which is preliminary data.</text>
</comment>
<dbReference type="RefSeq" id="WP_184152959.1">
    <property type="nucleotide sequence ID" value="NZ_JACHKA010000001.1"/>
</dbReference>
<dbReference type="PROSITE" id="PS50853">
    <property type="entry name" value="FN3"/>
    <property type="match status" value="1"/>
</dbReference>
<organism evidence="2 3">
    <name type="scientific">Sphingobium lignivorans</name>
    <dbReference type="NCBI Taxonomy" id="2735886"/>
    <lineage>
        <taxon>Bacteria</taxon>
        <taxon>Pseudomonadati</taxon>
        <taxon>Pseudomonadota</taxon>
        <taxon>Alphaproteobacteria</taxon>
        <taxon>Sphingomonadales</taxon>
        <taxon>Sphingomonadaceae</taxon>
        <taxon>Sphingobium</taxon>
    </lineage>
</organism>
<evidence type="ECO:0000259" key="1">
    <source>
        <dbReference type="PROSITE" id="PS50853"/>
    </source>
</evidence>
<evidence type="ECO:0000313" key="2">
    <source>
        <dbReference type="EMBL" id="MBB5985965.1"/>
    </source>
</evidence>